<protein>
    <submittedName>
        <fullName evidence="2">Uncharacterized protein</fullName>
    </submittedName>
</protein>
<comment type="caution">
    <text evidence="2">The sequence shown here is derived from an EMBL/GenBank/DDBJ whole genome shotgun (WGS) entry which is preliminary data.</text>
</comment>
<feature type="compositionally biased region" description="Acidic residues" evidence="1">
    <location>
        <begin position="463"/>
        <end position="475"/>
    </location>
</feature>
<accession>A0A6A4MGB6</accession>
<evidence type="ECO:0000313" key="2">
    <source>
        <dbReference type="EMBL" id="KAE9466761.1"/>
    </source>
</evidence>
<feature type="non-terminal residue" evidence="2">
    <location>
        <position position="1"/>
    </location>
</feature>
<evidence type="ECO:0000313" key="3">
    <source>
        <dbReference type="Proteomes" id="UP000428333"/>
    </source>
</evidence>
<name>A0A6A4MGB6_9ERIC</name>
<organism evidence="2 3">
    <name type="scientific">Rhododendron williamsianum</name>
    <dbReference type="NCBI Taxonomy" id="262921"/>
    <lineage>
        <taxon>Eukaryota</taxon>
        <taxon>Viridiplantae</taxon>
        <taxon>Streptophyta</taxon>
        <taxon>Embryophyta</taxon>
        <taxon>Tracheophyta</taxon>
        <taxon>Spermatophyta</taxon>
        <taxon>Magnoliopsida</taxon>
        <taxon>eudicotyledons</taxon>
        <taxon>Gunneridae</taxon>
        <taxon>Pentapetalae</taxon>
        <taxon>asterids</taxon>
        <taxon>Ericales</taxon>
        <taxon>Ericaceae</taxon>
        <taxon>Ericoideae</taxon>
        <taxon>Rhodoreae</taxon>
        <taxon>Rhododendron</taxon>
    </lineage>
</organism>
<gene>
    <name evidence="2" type="ORF">C3L33_01341</name>
</gene>
<evidence type="ECO:0000256" key="1">
    <source>
        <dbReference type="SAM" id="MobiDB-lite"/>
    </source>
</evidence>
<sequence>MSQTSPCYYCLYLLDDFNHDQRKEDQNQSSVGLAAEKYRTISISSHDNVPSLNHHFQPVVHWPYTTLYAMELQSPIVQSPSPAAHQVQHGLPLLHLAQQTMPVWPDNTLSGVNAHVSYQPFAMTGGGVPASNHAPIPSYCYHFGYPFPGFPGPWDPASWWGQPGPSLPPCTNSSPGPGAFAYVSSVPPPMPSSLATSSENFQRGIIKLPTKLSLKHQQLWGAQSAENVQLWAVVGQLQTELADCKSRLMKLESEVLSLKPKVEEPTCHGTGTSLAGKSSKRGRPEKQISSVDASRSPLDSHLHARGGKPKLSNVQSETENQHFRKNHIIKVEGKENSCHSTGDMENLLYNHISGIEFSESNPLFHSQIQNDVRGAGLSSTESKGCDDKNGASINLLGSTNDKKFEWNSNTQSEVCGRELINVKSEPYDDDCNGVGGNSVVKWSFGNDDSVAIGVQNAAVESGKDEDDDEEMDDGESSSAEDIA</sequence>
<proteinExistence type="predicted"/>
<dbReference type="OrthoDB" id="1913411at2759"/>
<keyword evidence="3" id="KW-1185">Reference proteome</keyword>
<dbReference type="Proteomes" id="UP000428333">
    <property type="component" value="Linkage Group LG01"/>
</dbReference>
<feature type="region of interest" description="Disordered" evidence="1">
    <location>
        <begin position="262"/>
        <end position="321"/>
    </location>
</feature>
<feature type="region of interest" description="Disordered" evidence="1">
    <location>
        <begin position="457"/>
        <end position="483"/>
    </location>
</feature>
<dbReference type="EMBL" id="QEFC01000078">
    <property type="protein sequence ID" value="KAE9466761.1"/>
    <property type="molecule type" value="Genomic_DNA"/>
</dbReference>
<reference evidence="2 3" key="1">
    <citation type="journal article" date="2019" name="Genome Biol. Evol.">
        <title>The Rhododendron genome and chromosomal organization provide insight into shared whole-genome duplications across the heath family (Ericaceae).</title>
        <authorList>
            <person name="Soza V.L."/>
            <person name="Lindsley D."/>
            <person name="Waalkes A."/>
            <person name="Ramage E."/>
            <person name="Patwardhan R.P."/>
            <person name="Burton J.N."/>
            <person name="Adey A."/>
            <person name="Kumar A."/>
            <person name="Qiu R."/>
            <person name="Shendure J."/>
            <person name="Hall B."/>
        </authorList>
    </citation>
    <scope>NUCLEOTIDE SEQUENCE [LARGE SCALE GENOMIC DNA]</scope>
    <source>
        <strain evidence="2">RSF 1966-606</strain>
    </source>
</reference>
<dbReference type="AlphaFoldDB" id="A0A6A4MGB6"/>